<reference evidence="8" key="1">
    <citation type="journal article" date="2021" name="Nat. Commun.">
        <title>Genomic analyses provide insights into spinach domestication and the genetic basis of agronomic traits.</title>
        <authorList>
            <person name="Cai X."/>
            <person name="Sun X."/>
            <person name="Xu C."/>
            <person name="Sun H."/>
            <person name="Wang X."/>
            <person name="Ge C."/>
            <person name="Zhang Z."/>
            <person name="Wang Q."/>
            <person name="Fei Z."/>
            <person name="Jiao C."/>
            <person name="Wang Q."/>
        </authorList>
    </citation>
    <scope>NUCLEOTIDE SEQUENCE [LARGE SCALE GENOMIC DNA]</scope>
    <source>
        <strain evidence="8">cv. Varoflay</strain>
    </source>
</reference>
<dbReference type="GeneID" id="110776469"/>
<dbReference type="Proteomes" id="UP000813463">
    <property type="component" value="Chromosome 6"/>
</dbReference>
<keyword evidence="2" id="KW-0964">Secreted</keyword>
<dbReference type="Pfam" id="PF01657">
    <property type="entry name" value="Stress-antifung"/>
    <property type="match status" value="2"/>
</dbReference>
<dbReference type="RefSeq" id="XP_021836722.2">
    <property type="nucleotide sequence ID" value="XM_021981030.2"/>
</dbReference>
<comment type="similarity">
    <text evidence="5">Belongs to the cysteine-rich repeat secretory protein family.</text>
</comment>
<evidence type="ECO:0000256" key="1">
    <source>
        <dbReference type="ARBA" id="ARBA00004613"/>
    </source>
</evidence>
<gene>
    <name evidence="9" type="primary">LOC110776469</name>
</gene>
<dbReference type="Gene3D" id="3.30.430.20">
    <property type="entry name" value="Gnk2 domain, C-X8-C-X2-C motif"/>
    <property type="match status" value="2"/>
</dbReference>
<keyword evidence="8" id="KW-1185">Reference proteome</keyword>
<reference evidence="9" key="2">
    <citation type="submission" date="2025-08" db="UniProtKB">
        <authorList>
            <consortium name="RefSeq"/>
        </authorList>
    </citation>
    <scope>IDENTIFICATION</scope>
    <source>
        <tissue evidence="9">Leaf</tissue>
    </source>
</reference>
<feature type="chain" id="PRO_5047197144" evidence="6">
    <location>
        <begin position="28"/>
        <end position="247"/>
    </location>
</feature>
<accession>A0A9R0HTG2</accession>
<evidence type="ECO:0000256" key="6">
    <source>
        <dbReference type="SAM" id="SignalP"/>
    </source>
</evidence>
<evidence type="ECO:0000256" key="4">
    <source>
        <dbReference type="ARBA" id="ARBA00022737"/>
    </source>
</evidence>
<evidence type="ECO:0000256" key="5">
    <source>
        <dbReference type="ARBA" id="ARBA00038515"/>
    </source>
</evidence>
<protein>
    <submittedName>
        <fullName evidence="9">Cysteine-rich repeat secretory protein 38-like</fullName>
    </submittedName>
</protein>
<dbReference type="PROSITE" id="PS51473">
    <property type="entry name" value="GNK2"/>
    <property type="match status" value="2"/>
</dbReference>
<evidence type="ECO:0000256" key="2">
    <source>
        <dbReference type="ARBA" id="ARBA00022525"/>
    </source>
</evidence>
<keyword evidence="4" id="KW-0677">Repeat</keyword>
<keyword evidence="3 6" id="KW-0732">Signal</keyword>
<dbReference type="InterPro" id="IPR002902">
    <property type="entry name" value="GNK2"/>
</dbReference>
<comment type="subcellular location">
    <subcellularLocation>
        <location evidence="1">Secreted</location>
    </subcellularLocation>
</comment>
<dbReference type="InterPro" id="IPR038408">
    <property type="entry name" value="GNK2_sf"/>
</dbReference>
<dbReference type="GO" id="GO:0005576">
    <property type="term" value="C:extracellular region"/>
    <property type="evidence" value="ECO:0007669"/>
    <property type="project" value="UniProtKB-SubCell"/>
</dbReference>
<name>A0A9R0HTG2_SPIOL</name>
<evidence type="ECO:0000313" key="8">
    <source>
        <dbReference type="Proteomes" id="UP000813463"/>
    </source>
</evidence>
<feature type="signal peptide" evidence="6">
    <location>
        <begin position="1"/>
        <end position="27"/>
    </location>
</feature>
<dbReference type="AlphaFoldDB" id="A0A9R0HTG2"/>
<dbReference type="PANTHER" id="PTHR32411">
    <property type="entry name" value="CYSTEINE-RICH REPEAT SECRETORY PROTEIN 38-RELATED"/>
    <property type="match status" value="1"/>
</dbReference>
<sequence length="247" mass="27939">MSNINITYFILLLSFTFLLQTSIRVSAVQPLYHFCSSTTGNFTSNTIYEKNLNTLLGNLQRDISPLGFSHAVSRIRPSWFFGISLCRGDVKSPKCNACVRHASIELRKICPYNKGAIIWYDDCLLKYLDQSFFGKIDTKNKFYLLNVANVSHDPNLFNQNVKGLLSKLALESANTKERFSFGSMKLDTFTNLYGSTQCTQDLSNKACKICLDEAIRELPNCCYGKRGGRIIGGSCNMRYELYPFVNS</sequence>
<dbReference type="InterPro" id="IPR050581">
    <property type="entry name" value="CRR_secretory_protein"/>
</dbReference>
<dbReference type="KEGG" id="soe:110776469"/>
<feature type="domain" description="Gnk2-homologous" evidence="7">
    <location>
        <begin position="30"/>
        <end position="132"/>
    </location>
</feature>
<dbReference type="PANTHER" id="PTHR32411:SF43">
    <property type="entry name" value="CYSTEINE-RICH REPEAT SECRETORY PROTEIN 38"/>
    <property type="match status" value="1"/>
</dbReference>
<dbReference type="CDD" id="cd23509">
    <property type="entry name" value="Gnk2-like"/>
    <property type="match status" value="2"/>
</dbReference>
<feature type="domain" description="Gnk2-homologous" evidence="7">
    <location>
        <begin position="138"/>
        <end position="244"/>
    </location>
</feature>
<organism evidence="8 9">
    <name type="scientific">Spinacia oleracea</name>
    <name type="common">Spinach</name>
    <dbReference type="NCBI Taxonomy" id="3562"/>
    <lineage>
        <taxon>Eukaryota</taxon>
        <taxon>Viridiplantae</taxon>
        <taxon>Streptophyta</taxon>
        <taxon>Embryophyta</taxon>
        <taxon>Tracheophyta</taxon>
        <taxon>Spermatophyta</taxon>
        <taxon>Magnoliopsida</taxon>
        <taxon>eudicotyledons</taxon>
        <taxon>Gunneridae</taxon>
        <taxon>Pentapetalae</taxon>
        <taxon>Caryophyllales</taxon>
        <taxon>Chenopodiaceae</taxon>
        <taxon>Chenopodioideae</taxon>
        <taxon>Anserineae</taxon>
        <taxon>Spinacia</taxon>
    </lineage>
</organism>
<evidence type="ECO:0000259" key="7">
    <source>
        <dbReference type="PROSITE" id="PS51473"/>
    </source>
</evidence>
<evidence type="ECO:0000313" key="9">
    <source>
        <dbReference type="RefSeq" id="XP_021836722.2"/>
    </source>
</evidence>
<proteinExistence type="inferred from homology"/>
<evidence type="ECO:0000256" key="3">
    <source>
        <dbReference type="ARBA" id="ARBA00022729"/>
    </source>
</evidence>